<feature type="transmembrane region" description="Helical" evidence="1">
    <location>
        <begin position="140"/>
        <end position="161"/>
    </location>
</feature>
<keyword evidence="1" id="KW-0812">Transmembrane</keyword>
<gene>
    <name evidence="2" type="ORF">EIM92_00700</name>
</gene>
<keyword evidence="1" id="KW-0472">Membrane</keyword>
<feature type="transmembrane region" description="Helical" evidence="1">
    <location>
        <begin position="47"/>
        <end position="70"/>
    </location>
</feature>
<feature type="transmembrane region" description="Helical" evidence="1">
    <location>
        <begin position="108"/>
        <end position="128"/>
    </location>
</feature>
<accession>A0A3S8RPP3</accession>
<feature type="transmembrane region" description="Helical" evidence="1">
    <location>
        <begin position="212"/>
        <end position="232"/>
    </location>
</feature>
<evidence type="ECO:0000313" key="2">
    <source>
        <dbReference type="EMBL" id="AZK44892.1"/>
    </source>
</evidence>
<dbReference type="RefSeq" id="WP_125081029.1">
    <property type="nucleotide sequence ID" value="NZ_CP034248.1"/>
</dbReference>
<dbReference type="EMBL" id="CP034248">
    <property type="protein sequence ID" value="AZK44892.1"/>
    <property type="molecule type" value="Genomic_DNA"/>
</dbReference>
<dbReference type="Proteomes" id="UP000273145">
    <property type="component" value="Chromosome"/>
</dbReference>
<keyword evidence="1" id="KW-1133">Transmembrane helix</keyword>
<proteinExistence type="predicted"/>
<dbReference type="OrthoDB" id="2678055at2"/>
<reference evidence="2 3" key="1">
    <citation type="submission" date="2018-11" db="EMBL/GenBank/DDBJ databases">
        <title>Genome sequencing of Paenibacillus lentus DSM25539(T).</title>
        <authorList>
            <person name="Kook J.-K."/>
            <person name="Park S.-N."/>
            <person name="Lim Y.K."/>
        </authorList>
    </citation>
    <scope>NUCLEOTIDE SEQUENCE [LARGE SCALE GENOMIC DNA]</scope>
    <source>
        <strain evidence="2 3">DSM 25539</strain>
    </source>
</reference>
<dbReference type="KEGG" id="plen:EIM92_00700"/>
<organism evidence="2 3">
    <name type="scientific">Paenibacillus lentus</name>
    <dbReference type="NCBI Taxonomy" id="1338368"/>
    <lineage>
        <taxon>Bacteria</taxon>
        <taxon>Bacillati</taxon>
        <taxon>Bacillota</taxon>
        <taxon>Bacilli</taxon>
        <taxon>Bacillales</taxon>
        <taxon>Paenibacillaceae</taxon>
        <taxon>Paenibacillus</taxon>
    </lineage>
</organism>
<feature type="transmembrane region" description="Helical" evidence="1">
    <location>
        <begin position="21"/>
        <end position="41"/>
    </location>
</feature>
<feature type="transmembrane region" description="Helical" evidence="1">
    <location>
        <begin position="170"/>
        <end position="192"/>
    </location>
</feature>
<name>A0A3S8RPP3_9BACL</name>
<evidence type="ECO:0000256" key="1">
    <source>
        <dbReference type="SAM" id="Phobius"/>
    </source>
</evidence>
<evidence type="ECO:0008006" key="4">
    <source>
        <dbReference type="Google" id="ProtNLM"/>
    </source>
</evidence>
<protein>
    <recommendedName>
        <fullName evidence="4">ABC-2 transporter permease</fullName>
    </recommendedName>
</protein>
<dbReference type="AlphaFoldDB" id="A0A3S8RPP3"/>
<evidence type="ECO:0000313" key="3">
    <source>
        <dbReference type="Proteomes" id="UP000273145"/>
    </source>
</evidence>
<keyword evidence="3" id="KW-1185">Reference proteome</keyword>
<sequence>MNNTWKDGWILFKRDLRLDRLYLIWNVIFMIYTAIAISMFASPSSRARWLINPIGDFMMLVMIPFTGFYFSKRSFNYIKDDSYTRMLHYYRTLPIPAITVMRGRVIQLLSALFFNGVLFYPVFYLITGLSDGPIKHIGELLAFALTWTGYGLFINGIYIYLELLNRGQKYFWISIVGMASMSILTFLIYGLGGNILVFTLEQSGKYTLLSPLMWGSLIIGGVSLAVWCKITLIKLGKRDLI</sequence>